<accession>A0A7X9Y1N9</accession>
<dbReference type="Pfam" id="PF18862">
    <property type="entry name" value="ApeA_NTD1"/>
    <property type="match status" value="1"/>
</dbReference>
<evidence type="ECO:0000259" key="2">
    <source>
        <dbReference type="Pfam" id="PF18862"/>
    </source>
</evidence>
<dbReference type="Proteomes" id="UP000565613">
    <property type="component" value="Unassembled WGS sequence"/>
</dbReference>
<protein>
    <recommendedName>
        <fullName evidence="5">ApeA N-terminal domain-containing protein</fullName>
    </recommendedName>
</protein>
<evidence type="ECO:0000313" key="4">
    <source>
        <dbReference type="Proteomes" id="UP000565613"/>
    </source>
</evidence>
<dbReference type="InterPro" id="IPR041223">
    <property type="entry name" value="ApeA_NTD"/>
</dbReference>
<dbReference type="InterPro" id="IPR041229">
    <property type="entry name" value="HEPN_Apea"/>
</dbReference>
<dbReference type="Pfam" id="PF18739">
    <property type="entry name" value="HEPN_Apea"/>
    <property type="match status" value="1"/>
</dbReference>
<reference evidence="3 4" key="1">
    <citation type="submission" date="2020-04" db="EMBL/GenBank/DDBJ databases">
        <authorList>
            <person name="Hitch T.C.A."/>
            <person name="Wylensek D."/>
            <person name="Clavel T."/>
        </authorList>
    </citation>
    <scope>NUCLEOTIDE SEQUENCE [LARGE SCALE GENOMIC DNA]</scope>
    <source>
        <strain evidence="3 4">105184</strain>
    </source>
</reference>
<organism evidence="3 4">
    <name type="scientific">Parafannyhessea umbonata</name>
    <dbReference type="NCBI Taxonomy" id="604330"/>
    <lineage>
        <taxon>Bacteria</taxon>
        <taxon>Bacillati</taxon>
        <taxon>Actinomycetota</taxon>
        <taxon>Coriobacteriia</taxon>
        <taxon>Coriobacteriales</taxon>
        <taxon>Atopobiaceae</taxon>
        <taxon>Parafannyhessea</taxon>
    </lineage>
</organism>
<gene>
    <name evidence="3" type="ORF">HF885_09890</name>
</gene>
<feature type="domain" description="ApeA N-terminal" evidence="2">
    <location>
        <begin position="23"/>
        <end position="286"/>
    </location>
</feature>
<evidence type="ECO:0000313" key="3">
    <source>
        <dbReference type="EMBL" id="NMF26725.1"/>
    </source>
</evidence>
<dbReference type="RefSeq" id="WP_170104749.1">
    <property type="nucleotide sequence ID" value="NZ_JABAGR010000014.1"/>
</dbReference>
<proteinExistence type="predicted"/>
<comment type="caution">
    <text evidence="3">The sequence shown here is derived from an EMBL/GenBank/DDBJ whole genome shotgun (WGS) entry which is preliminary data.</text>
</comment>
<name>A0A7X9Y1N9_9ACTN</name>
<sequence length="482" mass="53848">MKNRKFSTALWVLNCDADFEHEGIQGDASFTGNGVDLVIPMGCLLDREPVNGVTIHNADPIEAPAAFGFCQTGERITLIDLSTPGPGFSAPGTEREDLRAASAIVCKTAFLQPNPVVRSLTLKVSGLWRWTGEGFGKVESRYKSGRWMSTSAIWSSEDCGELPLFSKDGVEITLQPVITKKGGHLPQQEFSVKEDVHLRFEIDDNPMPLDSAMDKWVYPMWKMLTFCMGFRCSIDEIKIQTADGHDASCFLPLIEGEEEPGNRQLDCMPLPYSYISKELPDIFERWLNLDGDARRAATILIGVQGNKGISLLDSMFATISGAFEAVSRVGEKTKDIENSRYKRIVGQLKKCLSNQEDADWVVGKLNNIPPASYYANALMKKLGVFSEFVTPDKERFLRDLRHNRNAYIHQTSTLDDKSKTLSDMELYSLAMAIKVLCYGAIMTQLGLDADAILKQFKTTHFCQTEVHLARKMYPLPEDGTNR</sequence>
<dbReference type="EMBL" id="JABAGR010000014">
    <property type="protein sequence ID" value="NMF26725.1"/>
    <property type="molecule type" value="Genomic_DNA"/>
</dbReference>
<evidence type="ECO:0008006" key="5">
    <source>
        <dbReference type="Google" id="ProtNLM"/>
    </source>
</evidence>
<dbReference type="AlphaFoldDB" id="A0A7X9Y1N9"/>
<evidence type="ECO:0000259" key="1">
    <source>
        <dbReference type="Pfam" id="PF18739"/>
    </source>
</evidence>
<feature type="domain" description="Apea-like HEPN" evidence="1">
    <location>
        <begin position="331"/>
        <end position="450"/>
    </location>
</feature>